<gene>
    <name evidence="5" type="ORF">HOLleu_31492</name>
</gene>
<feature type="domain" description="F5/8 type C" evidence="3">
    <location>
        <begin position="74"/>
        <end position="182"/>
    </location>
</feature>
<dbReference type="PANTHER" id="PTHR24543">
    <property type="entry name" value="MULTICOPPER OXIDASE-RELATED"/>
    <property type="match status" value="1"/>
</dbReference>
<dbReference type="PROSITE" id="PS50022">
    <property type="entry name" value="FA58C_3"/>
    <property type="match status" value="2"/>
</dbReference>
<comment type="caution">
    <text evidence="5">The sequence shown here is derived from an EMBL/GenBank/DDBJ whole genome shotgun (WGS) entry which is preliminary data.</text>
</comment>
<comment type="caution">
    <text evidence="2">Lacks conserved residue(s) required for the propagation of feature annotation.</text>
</comment>
<evidence type="ECO:0000256" key="2">
    <source>
        <dbReference type="PROSITE-ProRule" id="PRU00124"/>
    </source>
</evidence>
<dbReference type="AlphaFoldDB" id="A0A9Q0YRV4"/>
<dbReference type="InterPro" id="IPR016186">
    <property type="entry name" value="C-type_lectin-like/link_sf"/>
</dbReference>
<dbReference type="SMART" id="SM00192">
    <property type="entry name" value="LDLa"/>
    <property type="match status" value="1"/>
</dbReference>
<dbReference type="Gene3D" id="2.10.25.10">
    <property type="entry name" value="Laminin"/>
    <property type="match status" value="1"/>
</dbReference>
<dbReference type="SMART" id="SM00181">
    <property type="entry name" value="EGF"/>
    <property type="match status" value="1"/>
</dbReference>
<dbReference type="Proteomes" id="UP001152320">
    <property type="component" value="Chromosome 16"/>
</dbReference>
<dbReference type="SUPFAM" id="SSF49785">
    <property type="entry name" value="Galactose-binding domain-like"/>
    <property type="match status" value="2"/>
</dbReference>
<dbReference type="InterPro" id="IPR000421">
    <property type="entry name" value="FA58C"/>
</dbReference>
<feature type="domain" description="F5/8 type C" evidence="3">
    <location>
        <begin position="1"/>
        <end position="59"/>
    </location>
</feature>
<dbReference type="Pfam" id="PF00057">
    <property type="entry name" value="Ldl_recept_a"/>
    <property type="match status" value="1"/>
</dbReference>
<dbReference type="SMART" id="SM00179">
    <property type="entry name" value="EGF_CA"/>
    <property type="match status" value="1"/>
</dbReference>
<feature type="disulfide bond" evidence="2">
    <location>
        <begin position="727"/>
        <end position="739"/>
    </location>
</feature>
<protein>
    <submittedName>
        <fullName evidence="5">Uncharacterized protein</fullName>
    </submittedName>
</protein>
<dbReference type="SUPFAM" id="SSF56436">
    <property type="entry name" value="C-type lectin-like"/>
    <property type="match status" value="2"/>
</dbReference>
<evidence type="ECO:0000313" key="5">
    <source>
        <dbReference type="EMBL" id="KAJ8026606.1"/>
    </source>
</evidence>
<dbReference type="InterPro" id="IPR000742">
    <property type="entry name" value="EGF"/>
</dbReference>
<dbReference type="CDD" id="cd00112">
    <property type="entry name" value="LDLa"/>
    <property type="match status" value="1"/>
</dbReference>
<dbReference type="SMART" id="SM00034">
    <property type="entry name" value="CLECT"/>
    <property type="match status" value="2"/>
</dbReference>
<proteinExistence type="predicted"/>
<evidence type="ECO:0000313" key="6">
    <source>
        <dbReference type="Proteomes" id="UP001152320"/>
    </source>
</evidence>
<dbReference type="PANTHER" id="PTHR24543:SF325">
    <property type="entry name" value="F5_8 TYPE C DOMAIN-CONTAINING PROTEIN"/>
    <property type="match status" value="1"/>
</dbReference>
<evidence type="ECO:0000256" key="1">
    <source>
        <dbReference type="ARBA" id="ARBA00023157"/>
    </source>
</evidence>
<keyword evidence="6" id="KW-1185">Reference proteome</keyword>
<keyword evidence="1 2" id="KW-1015">Disulfide bond</keyword>
<dbReference type="InterPro" id="IPR008979">
    <property type="entry name" value="Galactose-bd-like_sf"/>
</dbReference>
<dbReference type="PROSITE" id="PS50041">
    <property type="entry name" value="C_TYPE_LECTIN_2"/>
    <property type="match status" value="1"/>
</dbReference>
<evidence type="ECO:0000259" key="3">
    <source>
        <dbReference type="PROSITE" id="PS50022"/>
    </source>
</evidence>
<dbReference type="InterPro" id="IPR036055">
    <property type="entry name" value="LDL_receptor-like_sf"/>
</dbReference>
<reference evidence="5" key="1">
    <citation type="submission" date="2021-10" db="EMBL/GenBank/DDBJ databases">
        <title>Tropical sea cucumber genome reveals ecological adaptation and Cuvierian tubules defense mechanism.</title>
        <authorList>
            <person name="Chen T."/>
        </authorList>
    </citation>
    <scope>NUCLEOTIDE SEQUENCE</scope>
    <source>
        <strain evidence="5">Nanhai2018</strain>
        <tissue evidence="5">Muscle</tissue>
    </source>
</reference>
<dbReference type="PROSITE" id="PS50068">
    <property type="entry name" value="LDLRA_2"/>
    <property type="match status" value="1"/>
</dbReference>
<sequence length="775" mass="86692">MQTVNYPSSNDALRFPANVDTTSLLRHDIPQVVKARIVRVTPTDWAGDTQCMKMELIGCVAKVLPFPAIIKVPLLINLGSEYTVTGIVIQGSINEPQYGPTWATKFTLQYAMESVDESSHSFRNYLNIDGSVKIFLANFDSVTPVTIYLDRPIVATKLYLTYYNDDAIYPRVPCIRVDFLGCLLAAQNVSREERVAIRDLKSNSNIVIRQADKGGAVTILNTVDYIKEAESQLNNSSFYKKLTYNPCAQFKKELKSMINTFSSELADEVNMYIPSSPSPGVFYTIPKLHKVSKLVKTKLASVSRNDPLDTDKLSPRKIFELAKTLDILPPDNGYLCGPTGAEAAGFCFTTVASRNDEACLSIFHSTSYPVIIKASSVNTALRSVLPQIKQSGYEYYRIGLTHQNVRNSTASNFQWVDGTPLQYQLFDSSNIANDEDELCPAIYLPDTEHWQALTYLDECRQGNSGCARDCINYPGGYACECPPGMYLNWWDRKGCECPFEAPGCGVIPREIDGTCPDISCDQPRAFFGSPNYPQKYPNLVYFSCPAGWNLFGGRCFLVVKHNGTLGWNEAHIYCLERVENESDLVSIRDQAEMSFVHELLVKGGFESDKFYIGCEPSYFRIAEKCLQMVFVEILGEKITFANVSEMCGNGSNLIGESFVREHFDQVKSYQKFIWQLYGHVIIDKPTTTSADELPCIIPHESEIVTCDSSQIQFALCVKDAINLTQHCKQNQFECESGECVNVLFVNDLREDCADGSDEKNVDFQATGSGTFILTF</sequence>
<dbReference type="CDD" id="cd00054">
    <property type="entry name" value="EGF_CA"/>
    <property type="match status" value="1"/>
</dbReference>
<dbReference type="GO" id="GO:0005509">
    <property type="term" value="F:calcium ion binding"/>
    <property type="evidence" value="ECO:0007669"/>
    <property type="project" value="InterPro"/>
</dbReference>
<dbReference type="SUPFAM" id="SSF57196">
    <property type="entry name" value="EGF/Laminin"/>
    <property type="match status" value="1"/>
</dbReference>
<dbReference type="CDD" id="cd00037">
    <property type="entry name" value="CLECT"/>
    <property type="match status" value="1"/>
</dbReference>
<accession>A0A9Q0YRV4</accession>
<evidence type="ECO:0000259" key="4">
    <source>
        <dbReference type="PROSITE" id="PS50041"/>
    </source>
</evidence>
<feature type="disulfide bond" evidence="2">
    <location>
        <begin position="734"/>
        <end position="752"/>
    </location>
</feature>
<name>A0A9Q0YRV4_HOLLE</name>
<dbReference type="InterPro" id="IPR016187">
    <property type="entry name" value="CTDL_fold"/>
</dbReference>
<dbReference type="InterPro" id="IPR001304">
    <property type="entry name" value="C-type_lectin-like"/>
</dbReference>
<dbReference type="EMBL" id="JAIZAY010000016">
    <property type="protein sequence ID" value="KAJ8026606.1"/>
    <property type="molecule type" value="Genomic_DNA"/>
</dbReference>
<feature type="domain" description="C-type lectin" evidence="4">
    <location>
        <begin position="551"/>
        <end position="613"/>
    </location>
</feature>
<dbReference type="InterPro" id="IPR001881">
    <property type="entry name" value="EGF-like_Ca-bd_dom"/>
</dbReference>
<dbReference type="Gene3D" id="4.10.400.10">
    <property type="entry name" value="Low-density Lipoprotein Receptor"/>
    <property type="match status" value="1"/>
</dbReference>
<dbReference type="InterPro" id="IPR002172">
    <property type="entry name" value="LDrepeatLR_classA_rpt"/>
</dbReference>
<organism evidence="5 6">
    <name type="scientific">Holothuria leucospilota</name>
    <name type="common">Black long sea cucumber</name>
    <name type="synonym">Mertensiothuria leucospilota</name>
    <dbReference type="NCBI Taxonomy" id="206669"/>
    <lineage>
        <taxon>Eukaryota</taxon>
        <taxon>Metazoa</taxon>
        <taxon>Echinodermata</taxon>
        <taxon>Eleutherozoa</taxon>
        <taxon>Echinozoa</taxon>
        <taxon>Holothuroidea</taxon>
        <taxon>Aspidochirotacea</taxon>
        <taxon>Aspidochirotida</taxon>
        <taxon>Holothuriidae</taxon>
        <taxon>Holothuria</taxon>
    </lineage>
</organism>
<dbReference type="SUPFAM" id="SSF57424">
    <property type="entry name" value="LDL receptor-like module"/>
    <property type="match status" value="1"/>
</dbReference>
<dbReference type="OrthoDB" id="2437262at2759"/>
<dbReference type="Gene3D" id="3.10.100.10">
    <property type="entry name" value="Mannose-Binding Protein A, subunit A"/>
    <property type="match status" value="2"/>
</dbReference>
<dbReference type="Gene3D" id="2.60.120.260">
    <property type="entry name" value="Galactose-binding domain-like"/>
    <property type="match status" value="2"/>
</dbReference>